<dbReference type="AlphaFoldDB" id="A0A8J6HR52"/>
<dbReference type="EMBL" id="JABDTM020016729">
    <property type="protein sequence ID" value="KAH0818758.1"/>
    <property type="molecule type" value="Genomic_DNA"/>
</dbReference>
<reference evidence="2" key="1">
    <citation type="journal article" date="2020" name="J Insects Food Feed">
        <title>The yellow mealworm (Tenebrio molitor) genome: a resource for the emerging insects as food and feed industry.</title>
        <authorList>
            <person name="Eriksson T."/>
            <person name="Andere A."/>
            <person name="Kelstrup H."/>
            <person name="Emery V."/>
            <person name="Picard C."/>
        </authorList>
    </citation>
    <scope>NUCLEOTIDE SEQUENCE</scope>
    <source>
        <strain evidence="2">Stoneville</strain>
        <tissue evidence="2">Whole head</tissue>
    </source>
</reference>
<accession>A0A8J6HR52</accession>
<organism evidence="2 3">
    <name type="scientific">Tenebrio molitor</name>
    <name type="common">Yellow mealworm beetle</name>
    <dbReference type="NCBI Taxonomy" id="7067"/>
    <lineage>
        <taxon>Eukaryota</taxon>
        <taxon>Metazoa</taxon>
        <taxon>Ecdysozoa</taxon>
        <taxon>Arthropoda</taxon>
        <taxon>Hexapoda</taxon>
        <taxon>Insecta</taxon>
        <taxon>Pterygota</taxon>
        <taxon>Neoptera</taxon>
        <taxon>Endopterygota</taxon>
        <taxon>Coleoptera</taxon>
        <taxon>Polyphaga</taxon>
        <taxon>Cucujiformia</taxon>
        <taxon>Tenebrionidae</taxon>
        <taxon>Tenebrio</taxon>
    </lineage>
</organism>
<gene>
    <name evidence="2" type="ORF">GEV33_004033</name>
</gene>
<keyword evidence="3" id="KW-1185">Reference proteome</keyword>
<dbReference type="SUPFAM" id="SSF52980">
    <property type="entry name" value="Restriction endonuclease-like"/>
    <property type="match status" value="1"/>
</dbReference>
<reference evidence="2" key="2">
    <citation type="submission" date="2021-08" db="EMBL/GenBank/DDBJ databases">
        <authorList>
            <person name="Eriksson T."/>
        </authorList>
    </citation>
    <scope>NUCLEOTIDE SEQUENCE</scope>
    <source>
        <strain evidence="2">Stoneville</strain>
        <tissue evidence="2">Whole head</tissue>
    </source>
</reference>
<dbReference type="GO" id="GO:0006281">
    <property type="term" value="P:DNA repair"/>
    <property type="evidence" value="ECO:0007669"/>
    <property type="project" value="UniProtKB-ARBA"/>
</dbReference>
<evidence type="ECO:0000313" key="2">
    <source>
        <dbReference type="EMBL" id="KAH0818758.1"/>
    </source>
</evidence>
<feature type="domain" description="YqaJ viral recombinase" evidence="1">
    <location>
        <begin position="105"/>
        <end position="238"/>
    </location>
</feature>
<dbReference type="InterPro" id="IPR011604">
    <property type="entry name" value="PDDEXK-like_dom_sf"/>
</dbReference>
<comment type="caution">
    <text evidence="2">The sequence shown here is derived from an EMBL/GenBank/DDBJ whole genome shotgun (WGS) entry which is preliminary data.</text>
</comment>
<dbReference type="CDD" id="cd22343">
    <property type="entry name" value="PDDEXK_lambda_exonuclease-like"/>
    <property type="match status" value="1"/>
</dbReference>
<dbReference type="Proteomes" id="UP000719412">
    <property type="component" value="Unassembled WGS sequence"/>
</dbReference>
<dbReference type="Pfam" id="PF09588">
    <property type="entry name" value="YqaJ"/>
    <property type="match status" value="1"/>
</dbReference>
<proteinExistence type="predicted"/>
<evidence type="ECO:0000313" key="3">
    <source>
        <dbReference type="Proteomes" id="UP000719412"/>
    </source>
</evidence>
<sequence length="351" mass="40477">MWNKVDKTKVEEQPVNKEVELSQEEVINFLRKYKEAGCKSVLHSILELFISEAKRNMFTELYKDENQKLSLEELPTIADTVTFKMSEEEAVQLEKKTVEQSKSTKWFEVRKGRITASILKEVCRTSSEKPAKSLIKKICNPQQVYSKEMIYGLKHESDALSAYLDAHKQRHTGVKLKKIPSCKTCGDGCVEVKCPYILKDGQKIEKLTEKTSCLEKTDDGLKLKKAHQYYFQIPMQMALLKRDFCDFVVWSSKDLFWERVLFDKDFWEEKKDAALRFHNKVVLPELLGDDCADMTCYNPGSPKLPVIPRYDCAGTKFNPLTGRVNSGSGMTNLTRLCRLQQLADVTRQDKE</sequence>
<dbReference type="PANTHER" id="PTHR47526">
    <property type="entry name" value="ATP-DEPENDENT DNA HELICASE"/>
    <property type="match status" value="1"/>
</dbReference>
<dbReference type="InterPro" id="IPR011335">
    <property type="entry name" value="Restrct_endonuc-II-like"/>
</dbReference>
<evidence type="ECO:0000259" key="1">
    <source>
        <dbReference type="Pfam" id="PF09588"/>
    </source>
</evidence>
<name>A0A8J6HR52_TENMO</name>
<dbReference type="Gene3D" id="3.90.320.10">
    <property type="match status" value="1"/>
</dbReference>
<protein>
    <recommendedName>
        <fullName evidence="1">YqaJ viral recombinase domain-containing protein</fullName>
    </recommendedName>
</protein>
<dbReference type="InterPro" id="IPR019080">
    <property type="entry name" value="YqaJ_viral_recombinase"/>
</dbReference>
<dbReference type="PANTHER" id="PTHR47526:SF3">
    <property type="entry name" value="PHD-TYPE DOMAIN-CONTAINING PROTEIN"/>
    <property type="match status" value="1"/>
</dbReference>